<dbReference type="AlphaFoldDB" id="A0A9X4KE02"/>
<dbReference type="EMBL" id="JAPDHZ010000002">
    <property type="protein sequence ID" value="MDG0790394.1"/>
    <property type="molecule type" value="Genomic_DNA"/>
</dbReference>
<dbReference type="PROSITE" id="PS60001">
    <property type="entry name" value="NOS"/>
    <property type="match status" value="1"/>
</dbReference>
<dbReference type="InterPro" id="IPR036119">
    <property type="entry name" value="NOS_N_sf"/>
</dbReference>
<evidence type="ECO:0000256" key="10">
    <source>
        <dbReference type="ARBA" id="ARBA00048713"/>
    </source>
</evidence>
<dbReference type="GO" id="GO:0006809">
    <property type="term" value="P:nitric oxide biosynthetic process"/>
    <property type="evidence" value="ECO:0007669"/>
    <property type="project" value="InterPro"/>
</dbReference>
<evidence type="ECO:0000256" key="2">
    <source>
        <dbReference type="ARBA" id="ARBA00002642"/>
    </source>
</evidence>
<dbReference type="Pfam" id="PF02898">
    <property type="entry name" value="NO_synthase"/>
    <property type="match status" value="1"/>
</dbReference>
<dbReference type="Gene3D" id="3.90.440.10">
    <property type="entry name" value="Nitric Oxide Synthase,Heme Domain,Chain A domain 2"/>
    <property type="match status" value="1"/>
</dbReference>
<dbReference type="Gene3D" id="3.90.340.10">
    <property type="entry name" value="Nitric Oxide Synthase, Chain A, domain 1"/>
    <property type="match status" value="1"/>
</dbReference>
<keyword evidence="15" id="KW-1185">Reference proteome</keyword>
<evidence type="ECO:0000256" key="11">
    <source>
        <dbReference type="PIRNR" id="PIRNR037219"/>
    </source>
</evidence>
<comment type="catalytic activity">
    <reaction evidence="10">
        <text>3 reduced [flavodoxin] + 2 L-arginine + 4 O2 = 3 oxidized [flavodoxin] + 2 L-citrulline + 2 nitric oxide + 4 H2O + 5 H(+)</text>
        <dbReference type="Rhea" id="RHEA:52324"/>
        <dbReference type="Rhea" id="RHEA-COMP:10622"/>
        <dbReference type="Rhea" id="RHEA-COMP:10623"/>
        <dbReference type="ChEBI" id="CHEBI:15377"/>
        <dbReference type="ChEBI" id="CHEBI:15378"/>
        <dbReference type="ChEBI" id="CHEBI:15379"/>
        <dbReference type="ChEBI" id="CHEBI:16480"/>
        <dbReference type="ChEBI" id="CHEBI:32682"/>
        <dbReference type="ChEBI" id="CHEBI:57618"/>
        <dbReference type="ChEBI" id="CHEBI:57743"/>
        <dbReference type="ChEBI" id="CHEBI:58210"/>
        <dbReference type="EC" id="1.14.14.47"/>
    </reaction>
</comment>
<dbReference type="CDD" id="cd00575">
    <property type="entry name" value="NOS_oxygenase"/>
    <property type="match status" value="1"/>
</dbReference>
<dbReference type="InterPro" id="IPR044943">
    <property type="entry name" value="NOS_dom_1"/>
</dbReference>
<accession>A0A9X4KE02</accession>
<evidence type="ECO:0000256" key="1">
    <source>
        <dbReference type="ARBA" id="ARBA00001971"/>
    </source>
</evidence>
<comment type="function">
    <text evidence="2 11">Catalyzes the production of nitric oxide.</text>
</comment>
<dbReference type="GO" id="GO:0020037">
    <property type="term" value="F:heme binding"/>
    <property type="evidence" value="ECO:0007669"/>
    <property type="project" value="InterPro"/>
</dbReference>
<keyword evidence="7 11" id="KW-0479">Metal-binding</keyword>
<comment type="subunit">
    <text evidence="11">Homodimer.</text>
</comment>
<reference evidence="14 15" key="1">
    <citation type="submission" date="2022-10" db="EMBL/GenBank/DDBJ databases">
        <title>Comparative genomic analysis of Cohnella hashimotonis sp. nov., isolated from the International Space Station.</title>
        <authorList>
            <person name="Simpson A."/>
            <person name="Venkateswaran K."/>
        </authorList>
    </citation>
    <scope>NUCLEOTIDE SEQUENCE [LARGE SCALE GENOMIC DNA]</scope>
    <source>
        <strain evidence="14 15">DSM 18997</strain>
    </source>
</reference>
<dbReference type="InterPro" id="IPR004030">
    <property type="entry name" value="NOS_N"/>
</dbReference>
<feature type="domain" description="Nitric oxide synthase (NOS)" evidence="13">
    <location>
        <begin position="73"/>
        <end position="80"/>
    </location>
</feature>
<evidence type="ECO:0000256" key="9">
    <source>
        <dbReference type="ARBA" id="ARBA00023004"/>
    </source>
</evidence>
<evidence type="ECO:0000256" key="12">
    <source>
        <dbReference type="PIRSR" id="PIRSR037219-1"/>
    </source>
</evidence>
<evidence type="ECO:0000256" key="8">
    <source>
        <dbReference type="ARBA" id="ARBA00023002"/>
    </source>
</evidence>
<proteinExistence type="inferred from homology"/>
<evidence type="ECO:0000259" key="13">
    <source>
        <dbReference type="PROSITE" id="PS60001"/>
    </source>
</evidence>
<evidence type="ECO:0000256" key="7">
    <source>
        <dbReference type="ARBA" id="ARBA00022723"/>
    </source>
</evidence>
<evidence type="ECO:0000256" key="4">
    <source>
        <dbReference type="ARBA" id="ARBA00012735"/>
    </source>
</evidence>
<dbReference type="SUPFAM" id="SSF56512">
    <property type="entry name" value="Nitric oxide (NO) synthase oxygenase domain"/>
    <property type="match status" value="1"/>
</dbReference>
<dbReference type="InterPro" id="IPR050607">
    <property type="entry name" value="NOS"/>
</dbReference>
<dbReference type="PANTHER" id="PTHR43410:SF1">
    <property type="entry name" value="NITRIC OXIDE SYNTHASE"/>
    <property type="match status" value="1"/>
</dbReference>
<evidence type="ECO:0000313" key="14">
    <source>
        <dbReference type="EMBL" id="MDG0790394.1"/>
    </source>
</evidence>
<dbReference type="InterPro" id="IPR044940">
    <property type="entry name" value="NOS_dom_2"/>
</dbReference>
<gene>
    <name evidence="14" type="ORF">OMP38_05695</name>
</gene>
<evidence type="ECO:0000256" key="5">
    <source>
        <dbReference type="ARBA" id="ARBA00018859"/>
    </source>
</evidence>
<dbReference type="PANTHER" id="PTHR43410">
    <property type="entry name" value="NITRIC OXIDE SYNTHASE OXYGENASE"/>
    <property type="match status" value="1"/>
</dbReference>
<feature type="binding site" description="axial binding residue" evidence="12">
    <location>
        <position position="74"/>
    </location>
    <ligand>
        <name>heme</name>
        <dbReference type="ChEBI" id="CHEBI:30413"/>
    </ligand>
    <ligandPart>
        <name>Fe</name>
        <dbReference type="ChEBI" id="CHEBI:18248"/>
    </ligandPart>
</feature>
<keyword evidence="8 11" id="KW-0560">Oxidoreductase</keyword>
<evidence type="ECO:0000256" key="3">
    <source>
        <dbReference type="ARBA" id="ARBA00005411"/>
    </source>
</evidence>
<protein>
    <recommendedName>
        <fullName evidence="5 11">Nitric oxide synthase oxygenase</fullName>
        <ecNumber evidence="4 11">1.14.14.47</ecNumber>
    </recommendedName>
</protein>
<dbReference type="GO" id="GO:0046872">
    <property type="term" value="F:metal ion binding"/>
    <property type="evidence" value="ECO:0007669"/>
    <property type="project" value="UniProtKB-KW"/>
</dbReference>
<dbReference type="RefSeq" id="WP_277564231.1">
    <property type="nucleotide sequence ID" value="NZ_JAPDHZ010000002.1"/>
</dbReference>
<name>A0A9X4KE02_9BACL</name>
<dbReference type="Proteomes" id="UP001153387">
    <property type="component" value="Unassembled WGS sequence"/>
</dbReference>
<dbReference type="PIRSF" id="PIRSF037219">
    <property type="entry name" value="NOS_oxygenase"/>
    <property type="match status" value="1"/>
</dbReference>
<sequence>MQSTTSAEIGEHSTQSEAKLFLARVAEETGMEEAAAAARRREVLAEIAATGTYSHTPEELTHGAKMAWRNANRCIGRLFWNRMHVFDERGAASEQAVFDALLRHLAFATNGGEIRPAITILPQAGDGRDTFRIWNHQLLRYAGYESTAGVVGDPASVGFTRICERLGWRGEGTPFDLLPLVVQHGGKPPRLFEIPRTHALEVPLSHPERDVFAGFSAKWYAVPVISDMLLEIGGIRYPAAPFNGWYMGTEIGSRNLGDEARYNLLPRVAANLGLDTSSNASLWKDRALVELNAAVLHSYRLAGVTIVDHHTAAQQFSVFERNEEKAGRDVTGRWSWLIPPMSPSATSVFHKSYEDRIVSPQFLHQNPPYA</sequence>
<keyword evidence="6 11" id="KW-0349">Heme</keyword>
<comment type="cofactor">
    <cofactor evidence="1 11 12">
        <name>heme</name>
        <dbReference type="ChEBI" id="CHEBI:30413"/>
    </cofactor>
</comment>
<comment type="caution">
    <text evidence="14">The sequence shown here is derived from an EMBL/GenBank/DDBJ whole genome shotgun (WGS) entry which is preliminary data.</text>
</comment>
<evidence type="ECO:0000256" key="6">
    <source>
        <dbReference type="ARBA" id="ARBA00022617"/>
    </source>
</evidence>
<dbReference type="EC" id="1.14.14.47" evidence="4 11"/>
<organism evidence="14 15">
    <name type="scientific">Cohnella ginsengisoli</name>
    <dbReference type="NCBI Taxonomy" id="425004"/>
    <lineage>
        <taxon>Bacteria</taxon>
        <taxon>Bacillati</taxon>
        <taxon>Bacillota</taxon>
        <taxon>Bacilli</taxon>
        <taxon>Bacillales</taxon>
        <taxon>Paenibacillaceae</taxon>
        <taxon>Cohnella</taxon>
    </lineage>
</organism>
<comment type="similarity">
    <text evidence="3 11">Belongs to the NOS family. Bacterial NOS oxygenase subfamily.</text>
</comment>
<dbReference type="GO" id="GO:0004517">
    <property type="term" value="F:nitric-oxide synthase activity"/>
    <property type="evidence" value="ECO:0007669"/>
    <property type="project" value="InterPro"/>
</dbReference>
<keyword evidence="9 11" id="KW-0408">Iron</keyword>
<comment type="miscellaneous">
    <text evidence="11">This protein is similar to the oxygenase domain of eukaryotic nitric oxide synthases but lacks the reductase domain which, in eukaryotes, is responsible for transfer of electrons to the ferric heme during nitric oxide synthesis.</text>
</comment>
<dbReference type="InterPro" id="IPR044944">
    <property type="entry name" value="NOS_dom_3"/>
</dbReference>
<dbReference type="Gene3D" id="3.90.1230.10">
    <property type="entry name" value="Nitric Oxide Synthase, Chain A, domain 3"/>
    <property type="match status" value="1"/>
</dbReference>
<dbReference type="InterPro" id="IPR017142">
    <property type="entry name" value="Nitric_oxide_synthase_Oase-su"/>
</dbReference>
<evidence type="ECO:0000313" key="15">
    <source>
        <dbReference type="Proteomes" id="UP001153387"/>
    </source>
</evidence>